<accession>A0ACB8G656</accession>
<proteinExistence type="predicted"/>
<name>A0ACB8G656_9SAUR</name>
<evidence type="ECO:0000313" key="1">
    <source>
        <dbReference type="EMBL" id="KAH8014533.1"/>
    </source>
</evidence>
<dbReference type="Proteomes" id="UP000827872">
    <property type="component" value="Linkage Group LG02"/>
</dbReference>
<organism evidence="1 2">
    <name type="scientific">Sphaerodactylus townsendi</name>
    <dbReference type="NCBI Taxonomy" id="933632"/>
    <lineage>
        <taxon>Eukaryota</taxon>
        <taxon>Metazoa</taxon>
        <taxon>Chordata</taxon>
        <taxon>Craniata</taxon>
        <taxon>Vertebrata</taxon>
        <taxon>Euteleostomi</taxon>
        <taxon>Lepidosauria</taxon>
        <taxon>Squamata</taxon>
        <taxon>Bifurcata</taxon>
        <taxon>Gekkota</taxon>
        <taxon>Sphaerodactylidae</taxon>
        <taxon>Sphaerodactylus</taxon>
    </lineage>
</organism>
<sequence>MIEGDIQTWLRHRKVPDDWRVPSCLMCRMSRSLKKRVASSGRPGQGGKCPASGRPWTASSLRERGGGAGVCVCGTCLGRVKLRVGVLLWWDSPALQGRLRLQPATPPSSPLLVPPQPLWEGEAPSQSCSPSLWLALPAGPSSSLNLATGFRPHLSPGPKVGNAPPKAAKATCAGALGSFDPASRLPARPSRPPTILTGKIPEMLHLGPLPRRLLRGAIPGISLAQAVSACPEAPASFSGNHAQERTFQARERVQEPLSKSDPRRVYSEVPPVSPYS</sequence>
<comment type="caution">
    <text evidence="1">The sequence shown here is derived from an EMBL/GenBank/DDBJ whole genome shotgun (WGS) entry which is preliminary data.</text>
</comment>
<dbReference type="EMBL" id="CM037615">
    <property type="protein sequence ID" value="KAH8014533.1"/>
    <property type="molecule type" value="Genomic_DNA"/>
</dbReference>
<reference evidence="1" key="1">
    <citation type="submission" date="2021-08" db="EMBL/GenBank/DDBJ databases">
        <title>The first chromosome-level gecko genome reveals the dynamic sex chromosomes of Neotropical dwarf geckos (Sphaerodactylidae: Sphaerodactylus).</title>
        <authorList>
            <person name="Pinto B.J."/>
            <person name="Keating S.E."/>
            <person name="Gamble T."/>
        </authorList>
    </citation>
    <scope>NUCLEOTIDE SEQUENCE</scope>
    <source>
        <strain evidence="1">TG3544</strain>
    </source>
</reference>
<protein>
    <submittedName>
        <fullName evidence="1">Uncharacterized protein</fullName>
    </submittedName>
</protein>
<evidence type="ECO:0000313" key="2">
    <source>
        <dbReference type="Proteomes" id="UP000827872"/>
    </source>
</evidence>
<keyword evidence="2" id="KW-1185">Reference proteome</keyword>
<gene>
    <name evidence="1" type="ORF">K3G42_029733</name>
</gene>